<dbReference type="InterPro" id="IPR050815">
    <property type="entry name" value="TF_fung"/>
</dbReference>
<comment type="caution">
    <text evidence="7">The sequence shown here is derived from an EMBL/GenBank/DDBJ whole genome shotgun (WGS) entry which is preliminary data.</text>
</comment>
<dbReference type="Proteomes" id="UP001270362">
    <property type="component" value="Unassembled WGS sequence"/>
</dbReference>
<feature type="domain" description="Xylanolytic transcriptional activator regulatory" evidence="6">
    <location>
        <begin position="167"/>
        <end position="250"/>
    </location>
</feature>
<name>A0AAE0XDI1_9PEZI</name>
<accession>A0AAE0XDI1</accession>
<evidence type="ECO:0000313" key="8">
    <source>
        <dbReference type="Proteomes" id="UP001270362"/>
    </source>
</evidence>
<keyword evidence="4" id="KW-0804">Transcription</keyword>
<dbReference type="GO" id="GO:0006351">
    <property type="term" value="P:DNA-templated transcription"/>
    <property type="evidence" value="ECO:0007669"/>
    <property type="project" value="InterPro"/>
</dbReference>
<reference evidence="7" key="1">
    <citation type="journal article" date="2023" name="Mol. Phylogenet. Evol.">
        <title>Genome-scale phylogeny and comparative genomics of the fungal order Sordariales.</title>
        <authorList>
            <person name="Hensen N."/>
            <person name="Bonometti L."/>
            <person name="Westerberg I."/>
            <person name="Brannstrom I.O."/>
            <person name="Guillou S."/>
            <person name="Cros-Aarteil S."/>
            <person name="Calhoun S."/>
            <person name="Haridas S."/>
            <person name="Kuo A."/>
            <person name="Mondo S."/>
            <person name="Pangilinan J."/>
            <person name="Riley R."/>
            <person name="LaButti K."/>
            <person name="Andreopoulos B."/>
            <person name="Lipzen A."/>
            <person name="Chen C."/>
            <person name="Yan M."/>
            <person name="Daum C."/>
            <person name="Ng V."/>
            <person name="Clum A."/>
            <person name="Steindorff A."/>
            <person name="Ohm R.A."/>
            <person name="Martin F."/>
            <person name="Silar P."/>
            <person name="Natvig D.O."/>
            <person name="Lalanne C."/>
            <person name="Gautier V."/>
            <person name="Ament-Velasquez S.L."/>
            <person name="Kruys A."/>
            <person name="Hutchinson M.I."/>
            <person name="Powell A.J."/>
            <person name="Barry K."/>
            <person name="Miller A.N."/>
            <person name="Grigoriev I.V."/>
            <person name="Debuchy R."/>
            <person name="Gladieux P."/>
            <person name="Hiltunen Thoren M."/>
            <person name="Johannesson H."/>
        </authorList>
    </citation>
    <scope>NUCLEOTIDE SEQUENCE</scope>
    <source>
        <strain evidence="7">CBS 314.62</strain>
    </source>
</reference>
<gene>
    <name evidence="7" type="ORF">B0T22DRAFT_377985</name>
</gene>
<keyword evidence="8" id="KW-1185">Reference proteome</keyword>
<sequence length="520" mass="57235">MTPLLAAPRAFVPLLSAPEVQALQAPTTNLLFGQGSDVGTLEPSASNKAGTQSSNLLPAQHHILELVDLFFDRYHDYLPLFHRRTLAEAVSTEGLITASPLLLYSIMATAADTHPDLAIQAQRNQWFEKAKVLYAGTGHAPKQPLETLQAAACILLYALITSEYSTAWLVLGMAWRQAVAMGFHRIDAASPLNLTEPPPSTADWRELEQRRRIVWVLFMLDRSMCFPIGLAHAIDTRKLRIHLPLSEDVFQNADQPPPSADPVRHPPTVSTLLNHLQSRPNQAAPPTHYLLLAYLLLGTIVEHMYSPEYDLHDPAHESERLALEHDLAHTRLVLPRSATDLSAAGYATFKHVVWLNIIMNLTTVLLFHRPSPPNADSGDENRGSWQLCVAAARNTARVIREASRVSTELLINPHVAAPIFTCGRILVVEYLLPSGESGAARTRDPALRADLEVMLLIFDRLGEAFEGVGKKFRSGLLYHLRQEVSCVQAIKDGGSRELLTTCGKWPATPSGGSDARGIPD</sequence>
<evidence type="ECO:0000259" key="6">
    <source>
        <dbReference type="SMART" id="SM00906"/>
    </source>
</evidence>
<dbReference type="EMBL" id="JAULSO010000002">
    <property type="protein sequence ID" value="KAK3690491.1"/>
    <property type="molecule type" value="Genomic_DNA"/>
</dbReference>
<dbReference type="PANTHER" id="PTHR47338:SF10">
    <property type="entry name" value="TRANSCRIPTION FACTOR DOMAIN-CONTAINING PROTEIN-RELATED"/>
    <property type="match status" value="1"/>
</dbReference>
<reference evidence="7" key="2">
    <citation type="submission" date="2023-06" db="EMBL/GenBank/DDBJ databases">
        <authorList>
            <consortium name="Lawrence Berkeley National Laboratory"/>
            <person name="Haridas S."/>
            <person name="Hensen N."/>
            <person name="Bonometti L."/>
            <person name="Westerberg I."/>
            <person name="Brannstrom I.O."/>
            <person name="Guillou S."/>
            <person name="Cros-Aarteil S."/>
            <person name="Calhoun S."/>
            <person name="Kuo A."/>
            <person name="Mondo S."/>
            <person name="Pangilinan J."/>
            <person name="Riley R."/>
            <person name="Labutti K."/>
            <person name="Andreopoulos B."/>
            <person name="Lipzen A."/>
            <person name="Chen C."/>
            <person name="Yanf M."/>
            <person name="Daum C."/>
            <person name="Ng V."/>
            <person name="Clum A."/>
            <person name="Steindorff A."/>
            <person name="Ohm R."/>
            <person name="Martin F."/>
            <person name="Silar P."/>
            <person name="Natvig D."/>
            <person name="Lalanne C."/>
            <person name="Gautier V."/>
            <person name="Ament-Velasquez S.L."/>
            <person name="Kruys A."/>
            <person name="Hutchinson M.I."/>
            <person name="Powell A.J."/>
            <person name="Barry K."/>
            <person name="Miller A.N."/>
            <person name="Grigoriev I.V."/>
            <person name="Debuchy R."/>
            <person name="Gladieux P."/>
            <person name="Thoren M.H."/>
            <person name="Johannesson H."/>
        </authorList>
    </citation>
    <scope>NUCLEOTIDE SEQUENCE</scope>
    <source>
        <strain evidence="7">CBS 314.62</strain>
    </source>
</reference>
<dbReference type="PANTHER" id="PTHR47338">
    <property type="entry name" value="ZN(II)2CYS6 TRANSCRIPTION FACTOR (EUROFUNG)-RELATED"/>
    <property type="match status" value="1"/>
</dbReference>
<dbReference type="CDD" id="cd12148">
    <property type="entry name" value="fungal_TF_MHR"/>
    <property type="match status" value="1"/>
</dbReference>
<dbReference type="SMART" id="SM00906">
    <property type="entry name" value="Fungal_trans"/>
    <property type="match status" value="1"/>
</dbReference>
<evidence type="ECO:0000256" key="1">
    <source>
        <dbReference type="ARBA" id="ARBA00004123"/>
    </source>
</evidence>
<keyword evidence="3" id="KW-0805">Transcription regulation</keyword>
<evidence type="ECO:0000256" key="2">
    <source>
        <dbReference type="ARBA" id="ARBA00022723"/>
    </source>
</evidence>
<protein>
    <submittedName>
        <fullName evidence="7">Fungal-specific transcription factor domain-containing protein</fullName>
    </submittedName>
</protein>
<keyword evidence="5" id="KW-0539">Nucleus</keyword>
<dbReference type="GO" id="GO:0003677">
    <property type="term" value="F:DNA binding"/>
    <property type="evidence" value="ECO:0007669"/>
    <property type="project" value="InterPro"/>
</dbReference>
<proteinExistence type="predicted"/>
<dbReference type="GO" id="GO:0008270">
    <property type="term" value="F:zinc ion binding"/>
    <property type="evidence" value="ECO:0007669"/>
    <property type="project" value="InterPro"/>
</dbReference>
<comment type="subcellular location">
    <subcellularLocation>
        <location evidence="1">Nucleus</location>
    </subcellularLocation>
</comment>
<keyword evidence="2" id="KW-0479">Metal-binding</keyword>
<evidence type="ECO:0000256" key="5">
    <source>
        <dbReference type="ARBA" id="ARBA00023242"/>
    </source>
</evidence>
<evidence type="ECO:0000256" key="3">
    <source>
        <dbReference type="ARBA" id="ARBA00023015"/>
    </source>
</evidence>
<evidence type="ECO:0000256" key="4">
    <source>
        <dbReference type="ARBA" id="ARBA00023163"/>
    </source>
</evidence>
<dbReference type="Pfam" id="PF04082">
    <property type="entry name" value="Fungal_trans"/>
    <property type="match status" value="1"/>
</dbReference>
<organism evidence="7 8">
    <name type="scientific">Podospora appendiculata</name>
    <dbReference type="NCBI Taxonomy" id="314037"/>
    <lineage>
        <taxon>Eukaryota</taxon>
        <taxon>Fungi</taxon>
        <taxon>Dikarya</taxon>
        <taxon>Ascomycota</taxon>
        <taxon>Pezizomycotina</taxon>
        <taxon>Sordariomycetes</taxon>
        <taxon>Sordariomycetidae</taxon>
        <taxon>Sordariales</taxon>
        <taxon>Podosporaceae</taxon>
        <taxon>Podospora</taxon>
    </lineage>
</organism>
<dbReference type="AlphaFoldDB" id="A0AAE0XDI1"/>
<evidence type="ECO:0000313" key="7">
    <source>
        <dbReference type="EMBL" id="KAK3690491.1"/>
    </source>
</evidence>
<dbReference type="InterPro" id="IPR007219">
    <property type="entry name" value="XnlR_reg_dom"/>
</dbReference>
<dbReference type="GO" id="GO:0005634">
    <property type="term" value="C:nucleus"/>
    <property type="evidence" value="ECO:0007669"/>
    <property type="project" value="UniProtKB-SubCell"/>
</dbReference>
<dbReference type="GO" id="GO:0000981">
    <property type="term" value="F:DNA-binding transcription factor activity, RNA polymerase II-specific"/>
    <property type="evidence" value="ECO:0007669"/>
    <property type="project" value="InterPro"/>
</dbReference>